<proteinExistence type="predicted"/>
<protein>
    <submittedName>
        <fullName evidence="1">Uncharacterized protein</fullName>
    </submittedName>
</protein>
<dbReference type="EMBL" id="JANBUJ010000797">
    <property type="protein sequence ID" value="KAJ2770099.1"/>
    <property type="molecule type" value="Genomic_DNA"/>
</dbReference>
<keyword evidence="2" id="KW-1185">Reference proteome</keyword>
<name>A0ACC1JZG3_9FUNG</name>
<dbReference type="Proteomes" id="UP001140234">
    <property type="component" value="Unassembled WGS sequence"/>
</dbReference>
<reference evidence="1" key="1">
    <citation type="submission" date="2022-07" db="EMBL/GenBank/DDBJ databases">
        <title>Phylogenomic reconstructions and comparative analyses of Kickxellomycotina fungi.</title>
        <authorList>
            <person name="Reynolds N.K."/>
            <person name="Stajich J.E."/>
            <person name="Barry K."/>
            <person name="Grigoriev I.V."/>
            <person name="Crous P."/>
            <person name="Smith M.E."/>
        </authorList>
    </citation>
    <scope>NUCLEOTIDE SEQUENCE</scope>
    <source>
        <strain evidence="1">CBS 109366</strain>
    </source>
</reference>
<feature type="non-terminal residue" evidence="1">
    <location>
        <position position="1"/>
    </location>
</feature>
<sequence length="185" mass="19416">AMSYDAQFHSASRHPAMADPQPGPAMSAAHARYPAQPGPAGNVGYEHLGVHPVAAASQSQYMGAPSQFMPGPGSINPQPPLGGWGPDRTSHVAIGGLTRAHLQPGSYVQTNKAPAYIVCPHCRQSILTKVTTKTGARTVVAAAAIFIAYWPLAFIPFVAKPLKKKVHVCTRCGYKIGNVVTVTPA</sequence>
<evidence type="ECO:0000313" key="1">
    <source>
        <dbReference type="EMBL" id="KAJ2770099.1"/>
    </source>
</evidence>
<gene>
    <name evidence="1" type="ORF">IWQ57_002814</name>
</gene>
<evidence type="ECO:0000313" key="2">
    <source>
        <dbReference type="Proteomes" id="UP001140234"/>
    </source>
</evidence>
<comment type="caution">
    <text evidence="1">The sequence shown here is derived from an EMBL/GenBank/DDBJ whole genome shotgun (WGS) entry which is preliminary data.</text>
</comment>
<accession>A0ACC1JZG3</accession>
<organism evidence="1 2">
    <name type="scientific">Coemansia nantahalensis</name>
    <dbReference type="NCBI Taxonomy" id="2789366"/>
    <lineage>
        <taxon>Eukaryota</taxon>
        <taxon>Fungi</taxon>
        <taxon>Fungi incertae sedis</taxon>
        <taxon>Zoopagomycota</taxon>
        <taxon>Kickxellomycotina</taxon>
        <taxon>Kickxellomycetes</taxon>
        <taxon>Kickxellales</taxon>
        <taxon>Kickxellaceae</taxon>
        <taxon>Coemansia</taxon>
    </lineage>
</organism>